<name>A0A6J5NIP0_9CAUD</name>
<evidence type="ECO:0008006" key="2">
    <source>
        <dbReference type="Google" id="ProtNLM"/>
    </source>
</evidence>
<gene>
    <name evidence="1" type="ORF">UFOVP704_17</name>
</gene>
<proteinExistence type="predicted"/>
<dbReference type="EMBL" id="LR796675">
    <property type="protein sequence ID" value="CAB4158667.1"/>
    <property type="molecule type" value="Genomic_DNA"/>
</dbReference>
<sequence>MFLLTQGNDSEVTVQQSAKHGYSVTVKRKDDGNIPEYRTGLSLVEAAQHCANLRNDGVKVPARFVIDFLQMALDSVVTVYEAGATE</sequence>
<accession>A0A6J5NIP0</accession>
<reference evidence="1" key="1">
    <citation type="submission" date="2020-04" db="EMBL/GenBank/DDBJ databases">
        <authorList>
            <person name="Chiriac C."/>
            <person name="Salcher M."/>
            <person name="Ghai R."/>
            <person name="Kavagutti S V."/>
        </authorList>
    </citation>
    <scope>NUCLEOTIDE SEQUENCE</scope>
</reference>
<evidence type="ECO:0000313" key="1">
    <source>
        <dbReference type="EMBL" id="CAB4158667.1"/>
    </source>
</evidence>
<protein>
    <recommendedName>
        <fullName evidence="2">Phage protein</fullName>
    </recommendedName>
</protein>
<organism evidence="1">
    <name type="scientific">uncultured Caudovirales phage</name>
    <dbReference type="NCBI Taxonomy" id="2100421"/>
    <lineage>
        <taxon>Viruses</taxon>
        <taxon>Duplodnaviria</taxon>
        <taxon>Heunggongvirae</taxon>
        <taxon>Uroviricota</taxon>
        <taxon>Caudoviricetes</taxon>
        <taxon>Peduoviridae</taxon>
        <taxon>Maltschvirus</taxon>
        <taxon>Maltschvirus maltsch</taxon>
    </lineage>
</organism>